<accession>A0AAJ0M7U8</accession>
<reference evidence="1" key="1">
    <citation type="journal article" date="2023" name="Mol. Phylogenet. Evol.">
        <title>Genome-scale phylogeny and comparative genomics of the fungal order Sordariales.</title>
        <authorList>
            <person name="Hensen N."/>
            <person name="Bonometti L."/>
            <person name="Westerberg I."/>
            <person name="Brannstrom I.O."/>
            <person name="Guillou S."/>
            <person name="Cros-Aarteil S."/>
            <person name="Calhoun S."/>
            <person name="Haridas S."/>
            <person name="Kuo A."/>
            <person name="Mondo S."/>
            <person name="Pangilinan J."/>
            <person name="Riley R."/>
            <person name="LaButti K."/>
            <person name="Andreopoulos B."/>
            <person name="Lipzen A."/>
            <person name="Chen C."/>
            <person name="Yan M."/>
            <person name="Daum C."/>
            <person name="Ng V."/>
            <person name="Clum A."/>
            <person name="Steindorff A."/>
            <person name="Ohm R.A."/>
            <person name="Martin F."/>
            <person name="Silar P."/>
            <person name="Natvig D.O."/>
            <person name="Lalanne C."/>
            <person name="Gautier V."/>
            <person name="Ament-Velasquez S.L."/>
            <person name="Kruys A."/>
            <person name="Hutchinson M.I."/>
            <person name="Powell A.J."/>
            <person name="Barry K."/>
            <person name="Miller A.N."/>
            <person name="Grigoriev I.V."/>
            <person name="Debuchy R."/>
            <person name="Gladieux P."/>
            <person name="Hiltunen Thoren M."/>
            <person name="Johannesson H."/>
        </authorList>
    </citation>
    <scope>NUCLEOTIDE SEQUENCE</scope>
    <source>
        <strain evidence="1">CBS 955.72</strain>
    </source>
</reference>
<dbReference type="Proteomes" id="UP001275084">
    <property type="component" value="Unassembled WGS sequence"/>
</dbReference>
<comment type="caution">
    <text evidence="1">The sequence shown here is derived from an EMBL/GenBank/DDBJ whole genome shotgun (WGS) entry which is preliminary data.</text>
</comment>
<gene>
    <name evidence="1" type="ORF">B0T25DRAFT_618553</name>
</gene>
<name>A0AAJ0M7U8_9PEZI</name>
<evidence type="ECO:0000313" key="2">
    <source>
        <dbReference type="Proteomes" id="UP001275084"/>
    </source>
</evidence>
<dbReference type="AlphaFoldDB" id="A0AAJ0M7U8"/>
<proteinExistence type="predicted"/>
<organism evidence="1 2">
    <name type="scientific">Lasiosphaeria hispida</name>
    <dbReference type="NCBI Taxonomy" id="260671"/>
    <lineage>
        <taxon>Eukaryota</taxon>
        <taxon>Fungi</taxon>
        <taxon>Dikarya</taxon>
        <taxon>Ascomycota</taxon>
        <taxon>Pezizomycotina</taxon>
        <taxon>Sordariomycetes</taxon>
        <taxon>Sordariomycetidae</taxon>
        <taxon>Sordariales</taxon>
        <taxon>Lasiosphaeriaceae</taxon>
        <taxon>Lasiosphaeria</taxon>
    </lineage>
</organism>
<dbReference type="EMBL" id="JAUIQD010000009">
    <property type="protein sequence ID" value="KAK3339888.1"/>
    <property type="molecule type" value="Genomic_DNA"/>
</dbReference>
<evidence type="ECO:0000313" key="1">
    <source>
        <dbReference type="EMBL" id="KAK3339888.1"/>
    </source>
</evidence>
<keyword evidence="2" id="KW-1185">Reference proteome</keyword>
<sequence length="206" mass="23348">MPGNRNPLFSSSVFPTVKKALSMDHKKHLSLLEPFNFPNPNAFFSRVRPQVATMMDRTLPTIYEEETVQATNDPKATEDGQAIRFNPNRNIDRVTGHTASFMEADGTTPRCQSAGVPGLRVRHAYQSHRRRRALGSIEVEFFREPKTATATSADHLDQSLEDAIDQTDTLTVANETRVDRIRRPAVRVDRLRARRQQRALKLRGPT</sequence>
<reference evidence="1" key="2">
    <citation type="submission" date="2023-06" db="EMBL/GenBank/DDBJ databases">
        <authorList>
            <consortium name="Lawrence Berkeley National Laboratory"/>
            <person name="Haridas S."/>
            <person name="Hensen N."/>
            <person name="Bonometti L."/>
            <person name="Westerberg I."/>
            <person name="Brannstrom I.O."/>
            <person name="Guillou S."/>
            <person name="Cros-Aarteil S."/>
            <person name="Calhoun S."/>
            <person name="Kuo A."/>
            <person name="Mondo S."/>
            <person name="Pangilinan J."/>
            <person name="Riley R."/>
            <person name="Labutti K."/>
            <person name="Andreopoulos B."/>
            <person name="Lipzen A."/>
            <person name="Chen C."/>
            <person name="Yanf M."/>
            <person name="Daum C."/>
            <person name="Ng V."/>
            <person name="Clum A."/>
            <person name="Steindorff A."/>
            <person name="Ohm R."/>
            <person name="Martin F."/>
            <person name="Silar P."/>
            <person name="Natvig D."/>
            <person name="Lalanne C."/>
            <person name="Gautier V."/>
            <person name="Ament-Velasquez S.L."/>
            <person name="Kruys A."/>
            <person name="Hutchinson M.I."/>
            <person name="Powell A.J."/>
            <person name="Barry K."/>
            <person name="Miller A.N."/>
            <person name="Grigoriev I.V."/>
            <person name="Debuchy R."/>
            <person name="Gladieux P."/>
            <person name="Thoren M.H."/>
            <person name="Johannesson H."/>
        </authorList>
    </citation>
    <scope>NUCLEOTIDE SEQUENCE</scope>
    <source>
        <strain evidence="1">CBS 955.72</strain>
    </source>
</reference>
<protein>
    <submittedName>
        <fullName evidence="1">Uncharacterized protein</fullName>
    </submittedName>
</protein>